<dbReference type="HOGENOM" id="CLU_1899805_0_0_1"/>
<accession>D8RUI8</accession>
<reference evidence="2 3" key="1">
    <citation type="journal article" date="2011" name="Science">
        <title>The Selaginella genome identifies genetic changes associated with the evolution of vascular plants.</title>
        <authorList>
            <person name="Banks J.A."/>
            <person name="Nishiyama T."/>
            <person name="Hasebe M."/>
            <person name="Bowman J.L."/>
            <person name="Gribskov M."/>
            <person name="dePamphilis C."/>
            <person name="Albert V.A."/>
            <person name="Aono N."/>
            <person name="Aoyama T."/>
            <person name="Ambrose B.A."/>
            <person name="Ashton N.W."/>
            <person name="Axtell M.J."/>
            <person name="Barker E."/>
            <person name="Barker M.S."/>
            <person name="Bennetzen J.L."/>
            <person name="Bonawitz N.D."/>
            <person name="Chapple C."/>
            <person name="Cheng C."/>
            <person name="Correa L.G."/>
            <person name="Dacre M."/>
            <person name="DeBarry J."/>
            <person name="Dreyer I."/>
            <person name="Elias M."/>
            <person name="Engstrom E.M."/>
            <person name="Estelle M."/>
            <person name="Feng L."/>
            <person name="Finet C."/>
            <person name="Floyd S.K."/>
            <person name="Frommer W.B."/>
            <person name="Fujita T."/>
            <person name="Gramzow L."/>
            <person name="Gutensohn M."/>
            <person name="Harholt J."/>
            <person name="Hattori M."/>
            <person name="Heyl A."/>
            <person name="Hirai T."/>
            <person name="Hiwatashi Y."/>
            <person name="Ishikawa M."/>
            <person name="Iwata M."/>
            <person name="Karol K.G."/>
            <person name="Koehler B."/>
            <person name="Kolukisaoglu U."/>
            <person name="Kubo M."/>
            <person name="Kurata T."/>
            <person name="Lalonde S."/>
            <person name="Li K."/>
            <person name="Li Y."/>
            <person name="Litt A."/>
            <person name="Lyons E."/>
            <person name="Manning G."/>
            <person name="Maruyama T."/>
            <person name="Michael T.P."/>
            <person name="Mikami K."/>
            <person name="Miyazaki S."/>
            <person name="Morinaga S."/>
            <person name="Murata T."/>
            <person name="Mueller-Roeber B."/>
            <person name="Nelson D.R."/>
            <person name="Obara M."/>
            <person name="Oguri Y."/>
            <person name="Olmstead R.G."/>
            <person name="Onodera N."/>
            <person name="Petersen B.L."/>
            <person name="Pils B."/>
            <person name="Prigge M."/>
            <person name="Rensing S.A."/>
            <person name="Riano-Pachon D.M."/>
            <person name="Roberts A.W."/>
            <person name="Sato Y."/>
            <person name="Scheller H.V."/>
            <person name="Schulz B."/>
            <person name="Schulz C."/>
            <person name="Shakirov E.V."/>
            <person name="Shibagaki N."/>
            <person name="Shinohara N."/>
            <person name="Shippen D.E."/>
            <person name="Soerensen I."/>
            <person name="Sotooka R."/>
            <person name="Sugimoto N."/>
            <person name="Sugita M."/>
            <person name="Sumikawa N."/>
            <person name="Tanurdzic M."/>
            <person name="Theissen G."/>
            <person name="Ulvskov P."/>
            <person name="Wakazuki S."/>
            <person name="Weng J.K."/>
            <person name="Willats W.W."/>
            <person name="Wipf D."/>
            <person name="Wolf P.G."/>
            <person name="Yang L."/>
            <person name="Zimmer A.D."/>
            <person name="Zhu Q."/>
            <person name="Mitros T."/>
            <person name="Hellsten U."/>
            <person name="Loque D."/>
            <person name="Otillar R."/>
            <person name="Salamov A."/>
            <person name="Schmutz J."/>
            <person name="Shapiro H."/>
            <person name="Lindquist E."/>
            <person name="Lucas S."/>
            <person name="Rokhsar D."/>
            <person name="Grigoriev I.V."/>
        </authorList>
    </citation>
    <scope>NUCLEOTIDE SEQUENCE [LARGE SCALE GENOMIC DNA]</scope>
</reference>
<feature type="compositionally biased region" description="Basic and acidic residues" evidence="1">
    <location>
        <begin position="19"/>
        <end position="40"/>
    </location>
</feature>
<evidence type="ECO:0000256" key="1">
    <source>
        <dbReference type="SAM" id="MobiDB-lite"/>
    </source>
</evidence>
<keyword evidence="3" id="KW-1185">Reference proteome</keyword>
<dbReference type="Proteomes" id="UP000001514">
    <property type="component" value="Unassembled WGS sequence"/>
</dbReference>
<evidence type="ECO:0000313" key="3">
    <source>
        <dbReference type="Proteomes" id="UP000001514"/>
    </source>
</evidence>
<dbReference type="AlphaFoldDB" id="D8RUI8"/>
<proteinExistence type="predicted"/>
<organism evidence="3">
    <name type="scientific">Selaginella moellendorffii</name>
    <name type="common">Spikemoss</name>
    <dbReference type="NCBI Taxonomy" id="88036"/>
    <lineage>
        <taxon>Eukaryota</taxon>
        <taxon>Viridiplantae</taxon>
        <taxon>Streptophyta</taxon>
        <taxon>Embryophyta</taxon>
        <taxon>Tracheophyta</taxon>
        <taxon>Lycopodiopsida</taxon>
        <taxon>Selaginellales</taxon>
        <taxon>Selaginellaceae</taxon>
        <taxon>Selaginella</taxon>
    </lineage>
</organism>
<dbReference type="EMBL" id="GL377590">
    <property type="protein sequence ID" value="EFJ24216.1"/>
    <property type="molecule type" value="Genomic_DNA"/>
</dbReference>
<dbReference type="InParanoid" id="D8RUI8"/>
<name>D8RUI8_SELML</name>
<gene>
    <name evidence="2" type="ORF">SELMODRAFT_415067</name>
</gene>
<sequence>MWRKRRSSKWKTSVQECTEEAHEKERKKERKEKKSQEPRKLQFIGARKPAAPVPMKSKTQQGCRGWPEPDHVLRRYPAIKTEWKFSRLVRRIWSISRQIRQQYRRDSKVSDNQRSFHAEHYSSGIECELSKTTA</sequence>
<dbReference type="KEGG" id="smo:SELMODRAFT_415067"/>
<dbReference type="Gramene" id="EFJ24216">
    <property type="protein sequence ID" value="EFJ24216"/>
    <property type="gene ID" value="SELMODRAFT_415067"/>
</dbReference>
<evidence type="ECO:0000313" key="2">
    <source>
        <dbReference type="EMBL" id="EFJ24216.1"/>
    </source>
</evidence>
<feature type="region of interest" description="Disordered" evidence="1">
    <location>
        <begin position="1"/>
        <end position="70"/>
    </location>
</feature>
<protein>
    <submittedName>
        <fullName evidence="2">Uncharacterized protein</fullName>
    </submittedName>
</protein>